<dbReference type="Pfam" id="PF09656">
    <property type="entry name" value="PGPGW"/>
    <property type="match status" value="1"/>
</dbReference>
<dbReference type="Proteomes" id="UP000740754">
    <property type="component" value="Unassembled WGS sequence"/>
</dbReference>
<feature type="transmembrane region" description="Helical" evidence="1">
    <location>
        <begin position="15"/>
        <end position="41"/>
    </location>
</feature>
<organism evidence="2 3">
    <name type="scientific">Marichromatium bheemlicum</name>
    <dbReference type="NCBI Taxonomy" id="365339"/>
    <lineage>
        <taxon>Bacteria</taxon>
        <taxon>Pseudomonadati</taxon>
        <taxon>Pseudomonadota</taxon>
        <taxon>Gammaproteobacteria</taxon>
        <taxon>Chromatiales</taxon>
        <taxon>Chromatiaceae</taxon>
        <taxon>Marichromatium</taxon>
    </lineage>
</organism>
<keyword evidence="3" id="KW-1185">Reference proteome</keyword>
<dbReference type="InterPro" id="IPR019099">
    <property type="entry name" value="Uncharacterised_PGPGW_TM"/>
</dbReference>
<reference evidence="2 3" key="1">
    <citation type="submission" date="2020-04" db="EMBL/GenBank/DDBJ databases">
        <title>Draft Whole-Genome sequence of Marichromatium bheemlicum DSM 18632, type strain.</title>
        <authorList>
            <person name="Kyndt J.A."/>
            <person name="Meyer T.E."/>
        </authorList>
    </citation>
    <scope>NUCLEOTIDE SEQUENCE [LARGE SCALE GENOMIC DNA]</scope>
    <source>
        <strain evidence="2 3">DSM 18632</strain>
    </source>
</reference>
<evidence type="ECO:0000313" key="3">
    <source>
        <dbReference type="Proteomes" id="UP000740754"/>
    </source>
</evidence>
<evidence type="ECO:0000256" key="1">
    <source>
        <dbReference type="SAM" id="Phobius"/>
    </source>
</evidence>
<gene>
    <name evidence="2" type="ORF">HF203_11075</name>
</gene>
<keyword evidence="1" id="KW-1133">Transmembrane helix</keyword>
<name>A0ABX1IC58_9GAMM</name>
<evidence type="ECO:0000313" key="2">
    <source>
        <dbReference type="EMBL" id="NKN33765.1"/>
    </source>
</evidence>
<protein>
    <recommendedName>
        <fullName evidence="4">Transmembrane protein (PGPGW)</fullName>
    </recommendedName>
</protein>
<dbReference type="EMBL" id="JAAXKX010000015">
    <property type="protein sequence ID" value="NKN33765.1"/>
    <property type="molecule type" value="Genomic_DNA"/>
</dbReference>
<proteinExistence type="predicted"/>
<comment type="caution">
    <text evidence="2">The sequence shown here is derived from an EMBL/GenBank/DDBJ whole genome shotgun (WGS) entry which is preliminary data.</text>
</comment>
<feature type="transmembrane region" description="Helical" evidence="1">
    <location>
        <begin position="86"/>
        <end position="105"/>
    </location>
</feature>
<keyword evidence="1" id="KW-0472">Membrane</keyword>
<accession>A0ABX1IC58</accession>
<dbReference type="RefSeq" id="WP_168669635.1">
    <property type="nucleotide sequence ID" value="NZ_JAAXKX010000015.1"/>
</dbReference>
<keyword evidence="1" id="KW-0812">Transmembrane</keyword>
<sequence>MIETALHWVATHQALSAWIAGLSIAVFLLSLLSLPWLVALIPTDYFAARTPRPSRLRRYHPLVHALLRLLKNLTGALLLLCGLLMLVLPGQGLLTILMGLILIDFPGKYRLERQLAANPHLLGAINWLRRVRGIAPVQPPPLMADAQDET</sequence>
<evidence type="ECO:0008006" key="4">
    <source>
        <dbReference type="Google" id="ProtNLM"/>
    </source>
</evidence>